<protein>
    <submittedName>
        <fullName evidence="1">Uncharacterized protein</fullName>
    </submittedName>
</protein>
<reference evidence="1" key="1">
    <citation type="submission" date="2022-04" db="EMBL/GenBank/DDBJ databases">
        <title>Genome of the entomopathogenic fungus Entomophthora muscae.</title>
        <authorList>
            <person name="Elya C."/>
            <person name="Lovett B.R."/>
            <person name="Lee E."/>
            <person name="Macias A.M."/>
            <person name="Hajek A.E."/>
            <person name="De Bivort B.L."/>
            <person name="Kasson M.T."/>
            <person name="De Fine Licht H.H."/>
            <person name="Stajich J.E."/>
        </authorList>
    </citation>
    <scope>NUCLEOTIDE SEQUENCE</scope>
    <source>
        <strain evidence="1">Berkeley</strain>
    </source>
</reference>
<proteinExistence type="predicted"/>
<keyword evidence="2" id="KW-1185">Reference proteome</keyword>
<sequence length="155" mass="17704">MEPTVLSLLTDTKYHNFALHITGYGSGGSIASISLPYWYNSLKEKKLRNKMQVFMYSSPRPGSLEYSKYLETLKVPLVRYAKKGDIVPHVPDQSMGYSHAGLEFYDVSLPFIRKNLVRCSATRVEDNKCSLRDQIFIPTNHITPFQKPIPLPPYC</sequence>
<dbReference type="EMBL" id="QTSX02003155">
    <property type="protein sequence ID" value="KAJ9071590.1"/>
    <property type="molecule type" value="Genomic_DNA"/>
</dbReference>
<gene>
    <name evidence="1" type="ORF">DSO57_1035496</name>
</gene>
<organism evidence="1 2">
    <name type="scientific">Entomophthora muscae</name>
    <dbReference type="NCBI Taxonomy" id="34485"/>
    <lineage>
        <taxon>Eukaryota</taxon>
        <taxon>Fungi</taxon>
        <taxon>Fungi incertae sedis</taxon>
        <taxon>Zoopagomycota</taxon>
        <taxon>Entomophthoromycotina</taxon>
        <taxon>Entomophthoromycetes</taxon>
        <taxon>Entomophthorales</taxon>
        <taxon>Entomophthoraceae</taxon>
        <taxon>Entomophthora</taxon>
    </lineage>
</organism>
<evidence type="ECO:0000313" key="1">
    <source>
        <dbReference type="EMBL" id="KAJ9071590.1"/>
    </source>
</evidence>
<evidence type="ECO:0000313" key="2">
    <source>
        <dbReference type="Proteomes" id="UP001165960"/>
    </source>
</evidence>
<comment type="caution">
    <text evidence="1">The sequence shown here is derived from an EMBL/GenBank/DDBJ whole genome shotgun (WGS) entry which is preliminary data.</text>
</comment>
<dbReference type="Proteomes" id="UP001165960">
    <property type="component" value="Unassembled WGS sequence"/>
</dbReference>
<name>A0ACC2TAC7_9FUNG</name>
<accession>A0ACC2TAC7</accession>